<reference evidence="2 3" key="1">
    <citation type="journal article" date="2018" name="Nat. Ecol. Evol.">
        <title>Genomic signatures of mitonuclear coevolution across populations of Tigriopus californicus.</title>
        <authorList>
            <person name="Barreto F.S."/>
            <person name="Watson E.T."/>
            <person name="Lima T.G."/>
            <person name="Willett C.S."/>
            <person name="Edmands S."/>
            <person name="Li W."/>
            <person name="Burton R.S."/>
        </authorList>
    </citation>
    <scope>NUCLEOTIDE SEQUENCE [LARGE SCALE GENOMIC DNA]</scope>
    <source>
        <strain evidence="2 3">San Diego</strain>
    </source>
</reference>
<dbReference type="PANTHER" id="PTHR45737:SF6">
    <property type="entry name" value="VON WILLEBRAND FACTOR A DOMAIN-CONTAINING PROTEIN 5A"/>
    <property type="match status" value="1"/>
</dbReference>
<dbReference type="Proteomes" id="UP000318571">
    <property type="component" value="Chromosome 9"/>
</dbReference>
<dbReference type="SMART" id="SM00609">
    <property type="entry name" value="VIT"/>
    <property type="match status" value="1"/>
</dbReference>
<dbReference type="InterPro" id="IPR013694">
    <property type="entry name" value="VIT"/>
</dbReference>
<dbReference type="EMBL" id="VCGU01000009">
    <property type="protein sequence ID" value="TRY70883.1"/>
    <property type="molecule type" value="Genomic_DNA"/>
</dbReference>
<dbReference type="PANTHER" id="PTHR45737">
    <property type="entry name" value="VON WILLEBRAND FACTOR A DOMAIN-CONTAINING PROTEIN 5A"/>
    <property type="match status" value="1"/>
</dbReference>
<evidence type="ECO:0000259" key="1">
    <source>
        <dbReference type="PROSITE" id="PS51468"/>
    </source>
</evidence>
<dbReference type="Pfam" id="PF08487">
    <property type="entry name" value="VIT"/>
    <property type="match status" value="1"/>
</dbReference>
<sequence>MCRTYYPVGLRTQLKVPLKSVSIQIKVVDFFSSATMEQEYRNEESFSINTEFVFLVRQNISITNLSWEIDGISSEAKIKDCKEANKLFQSAVKRGFLAGILEFENGRFLTMKIGNLNPWSVIKISVQFVEVLAIDETNHLTLELPSEIMNVEGME</sequence>
<gene>
    <name evidence="2" type="ORF">TCAL_15029</name>
</gene>
<keyword evidence="3" id="KW-1185">Reference proteome</keyword>
<dbReference type="AlphaFoldDB" id="A0A553NZL6"/>
<dbReference type="PROSITE" id="PS51468">
    <property type="entry name" value="VIT"/>
    <property type="match status" value="1"/>
</dbReference>
<feature type="domain" description="VIT" evidence="1">
    <location>
        <begin position="2"/>
        <end position="130"/>
    </location>
</feature>
<evidence type="ECO:0000313" key="3">
    <source>
        <dbReference type="Proteomes" id="UP000318571"/>
    </source>
</evidence>
<accession>A0A553NZL6</accession>
<comment type="caution">
    <text evidence="2">The sequence shown here is derived from an EMBL/GenBank/DDBJ whole genome shotgun (WGS) entry which is preliminary data.</text>
</comment>
<dbReference type="STRING" id="6832.A0A553NZL6"/>
<organism evidence="2 3">
    <name type="scientific">Tigriopus californicus</name>
    <name type="common">Marine copepod</name>
    <dbReference type="NCBI Taxonomy" id="6832"/>
    <lineage>
        <taxon>Eukaryota</taxon>
        <taxon>Metazoa</taxon>
        <taxon>Ecdysozoa</taxon>
        <taxon>Arthropoda</taxon>
        <taxon>Crustacea</taxon>
        <taxon>Multicrustacea</taxon>
        <taxon>Hexanauplia</taxon>
        <taxon>Copepoda</taxon>
        <taxon>Harpacticoida</taxon>
        <taxon>Harpacticidae</taxon>
        <taxon>Tigriopus</taxon>
    </lineage>
</organism>
<proteinExistence type="predicted"/>
<evidence type="ECO:0000313" key="2">
    <source>
        <dbReference type="EMBL" id="TRY70883.1"/>
    </source>
</evidence>
<name>A0A553NZL6_TIGCA</name>
<protein>
    <recommendedName>
        <fullName evidence="1">VIT domain-containing protein</fullName>
    </recommendedName>
</protein>